<feature type="compositionally biased region" description="Basic and acidic residues" evidence="1">
    <location>
        <begin position="996"/>
        <end position="1049"/>
    </location>
</feature>
<dbReference type="CDD" id="cd20739">
    <property type="entry name" value="PoNe_DUF637"/>
    <property type="match status" value="1"/>
</dbReference>
<feature type="compositionally biased region" description="Gly residues" evidence="1">
    <location>
        <begin position="527"/>
        <end position="549"/>
    </location>
</feature>
<feature type="compositionally biased region" description="Basic and acidic residues" evidence="1">
    <location>
        <begin position="1056"/>
        <end position="1078"/>
    </location>
</feature>
<gene>
    <name evidence="2" type="ORF">ACFSUT_47750</name>
</gene>
<feature type="compositionally biased region" description="Gly residues" evidence="1">
    <location>
        <begin position="465"/>
        <end position="477"/>
    </location>
</feature>
<dbReference type="SUPFAM" id="SSF140453">
    <property type="entry name" value="EsxAB dimer-like"/>
    <property type="match status" value="1"/>
</dbReference>
<dbReference type="InterPro" id="IPR049762">
    <property type="entry name" value="PoNe_dom"/>
</dbReference>
<feature type="compositionally biased region" description="Basic and acidic residues" evidence="1">
    <location>
        <begin position="1232"/>
        <end position="1264"/>
    </location>
</feature>
<dbReference type="InterPro" id="IPR038332">
    <property type="entry name" value="PPE_sf"/>
</dbReference>
<evidence type="ECO:0000313" key="2">
    <source>
        <dbReference type="EMBL" id="MFD2488045.1"/>
    </source>
</evidence>
<feature type="region of interest" description="Disordered" evidence="1">
    <location>
        <begin position="1"/>
        <end position="24"/>
    </location>
</feature>
<evidence type="ECO:0000313" key="3">
    <source>
        <dbReference type="Proteomes" id="UP001597542"/>
    </source>
</evidence>
<dbReference type="RefSeq" id="WP_344278094.1">
    <property type="nucleotide sequence ID" value="NZ_BAAAHV010000014.1"/>
</dbReference>
<organism evidence="2 3">
    <name type="scientific">Amycolatopsis albidoflavus</name>
    <dbReference type="NCBI Taxonomy" id="102226"/>
    <lineage>
        <taxon>Bacteria</taxon>
        <taxon>Bacillati</taxon>
        <taxon>Actinomycetota</taxon>
        <taxon>Actinomycetes</taxon>
        <taxon>Pseudonocardiales</taxon>
        <taxon>Pseudonocardiaceae</taxon>
        <taxon>Amycolatopsis</taxon>
    </lineage>
</organism>
<dbReference type="InterPro" id="IPR036689">
    <property type="entry name" value="ESAT-6-like_sf"/>
</dbReference>
<feature type="compositionally biased region" description="Basic and acidic residues" evidence="1">
    <location>
        <begin position="1293"/>
        <end position="1305"/>
    </location>
</feature>
<name>A0ABW5IFN3_9PSEU</name>
<feature type="compositionally biased region" description="Polar residues" evidence="1">
    <location>
        <begin position="766"/>
        <end position="781"/>
    </location>
</feature>
<feature type="region of interest" description="Disordered" evidence="1">
    <location>
        <begin position="993"/>
        <end position="1078"/>
    </location>
</feature>
<feature type="compositionally biased region" description="Low complexity" evidence="1">
    <location>
        <begin position="312"/>
        <end position="345"/>
    </location>
</feature>
<feature type="compositionally biased region" description="Low complexity" evidence="1">
    <location>
        <begin position="481"/>
        <end position="504"/>
    </location>
</feature>
<protein>
    <submittedName>
        <fullName evidence="2">Uncharacterized protein</fullName>
    </submittedName>
</protein>
<feature type="compositionally biased region" description="Low complexity" evidence="1">
    <location>
        <begin position="554"/>
        <end position="566"/>
    </location>
</feature>
<feature type="compositionally biased region" description="Low complexity" evidence="1">
    <location>
        <begin position="352"/>
        <end position="403"/>
    </location>
</feature>
<feature type="compositionally biased region" description="Basic and acidic residues" evidence="1">
    <location>
        <begin position="1113"/>
        <end position="1127"/>
    </location>
</feature>
<feature type="compositionally biased region" description="Low complexity" evidence="1">
    <location>
        <begin position="576"/>
        <end position="599"/>
    </location>
</feature>
<feature type="compositionally biased region" description="Basic and acidic residues" evidence="1">
    <location>
        <begin position="887"/>
        <end position="911"/>
    </location>
</feature>
<dbReference type="EMBL" id="JBHUKQ010000040">
    <property type="protein sequence ID" value="MFD2488045.1"/>
    <property type="molecule type" value="Genomic_DNA"/>
</dbReference>
<accession>A0ABW5IFN3</accession>
<keyword evidence="3" id="KW-1185">Reference proteome</keyword>
<feature type="compositionally biased region" description="Basic and acidic residues" evidence="1">
    <location>
        <begin position="783"/>
        <end position="880"/>
    </location>
</feature>
<feature type="region of interest" description="Disordered" evidence="1">
    <location>
        <begin position="290"/>
        <end position="911"/>
    </location>
</feature>
<proteinExistence type="predicted"/>
<sequence length="1432" mass="148066">MPDANPLVAQSKKDGDGPGPFTEGNGDYGYATGINIAESATDAFKGIADGDWVSGGLGVASLAGEIAGAAIDPFGYLMSSVASFLMEHVQPLKDMLDSVAGNPPVIQSYADTWGNVAKSLQERQKDLENAVKTGTAEWKGDGADAYRKSAAEAADAIGGAATVASAIGTVTMIMGQVVAFVRGLVRQLIADLVGKLISWVMEEVFSLGFGTPLVVAQAVTAISKWGEKISELLTKLCETMRRVSPLLGKLAEVFTKIIKVLGKLAGKVTGLDVISTKNIKAGGFFHRGGSGGGGAGGSGGGHHGGSGEGDADPGSPSGSRRSNGSDGADGDGPNSSHNSSDGSDAPGDHSGDSSSHNGSDSPSSDSPSSPGSSHSSSQDGSGPSTIDTATSSTRRGSDSTGGSHPDSSPSTLAGDSSPTSRGGGDSPADSSYSPQSSAHSDGPSSVSAPPSTPHSSGAPHSGGSPSSGGGSHSGGGEPSPHHSSSSDSTSASGYAPPRADAPAPQSAPPQHLRSNDGGGSSPNQSPAGGGVPQQGGGGSPTSAPAGGGSPAPRPSGSGWTGTPGTRAPEVAPNRVPDSGPSGRRPSGGPSPSDSGGPSRTPDRSGPGPQRPSDGGSSPQRPSEGGSTPQRPSDGGSSPQRTGDSSQRPSEGGGGSSPQRPSDSASGGPQRPGDGGEAGQPKRPGTEPGLGRSEPAPTSGGGSPSSANRGSGDGSAPPAAAAVATGPGGGQRGPEAGGGARRPDGSPEPVARGGARADAPAKPGDASSPQRTGKESPAQNGKPNADESGKPKDGDKPGKPENTEPNKKPGQHEDAESKPGNDKSEPKPDHDASEPKPEQHDPKHPDSDGSNHHDNPDHDGTPPHHDEPLSPDEVNHRHAEDTPAGSSYHRDDPELGDLPHRVQPDPDGRYTVDVHVTADGHARIGDRLYTPEEFADILRRNGNYDGGPIRLIGCDAGSNDFAHRLSRDLDTEVMAPSKPAWTDSNGHVFSSDYEIGPDGRMRPRIPPDGEWSVHRPDGTAHRVGDDGFAPDGKHHDPHGVDADSSRHRGEDGDDDGLDWRDRPGPDGRTPRENLADPEYMKKHYYEWTDQATGRKELRIKHSEADPANPPHPVDLVDGKPVFKNDRPAAEFLGFDEARSTTHAPHRDYDGNGGHDTGNGQHHGGDDTGAGQHNGHDSADGQHHDAGEQHVPGTHSDTSNWRDKDYDAIDEKVRDRETKYNDLKDTPTDSPDWTDAHNAKNRASEDLGEEASGHAVRDRVHREFTEAHPGQNFDVREHPDAPEGSHRYQVVDGDGNVRADITPRHATDGGVRGNSKFDHIWEVDYHNGGEPHYLVHEAKGPGGKPSSRYVHADNRTYRQGHPKYFDDTVKAIARTDPDLADALERAKLQKRLDYVEVRALVDQSGPRHTNSGYDYKPFNGYDYESPMTPASGEE</sequence>
<feature type="compositionally biased region" description="Basic and acidic residues" evidence="1">
    <location>
        <begin position="1172"/>
        <end position="1186"/>
    </location>
</feature>
<feature type="compositionally biased region" description="Low complexity" evidence="1">
    <location>
        <begin position="713"/>
        <end position="724"/>
    </location>
</feature>
<comment type="caution">
    <text evidence="2">The sequence shown here is derived from an EMBL/GenBank/DDBJ whole genome shotgun (WGS) entry which is preliminary data.</text>
</comment>
<feature type="compositionally biased region" description="Gly residues" evidence="1">
    <location>
        <begin position="725"/>
        <end position="739"/>
    </location>
</feature>
<feature type="compositionally biased region" description="Basic and acidic residues" evidence="1">
    <location>
        <begin position="1134"/>
        <end position="1148"/>
    </location>
</feature>
<feature type="compositionally biased region" description="Polar residues" evidence="1">
    <location>
        <begin position="614"/>
        <end position="648"/>
    </location>
</feature>
<reference evidence="3" key="1">
    <citation type="journal article" date="2019" name="Int. J. Syst. Evol. Microbiol.">
        <title>The Global Catalogue of Microorganisms (GCM) 10K type strain sequencing project: providing services to taxonomists for standard genome sequencing and annotation.</title>
        <authorList>
            <consortium name="The Broad Institute Genomics Platform"/>
            <consortium name="The Broad Institute Genome Sequencing Center for Infectious Disease"/>
            <person name="Wu L."/>
            <person name="Ma J."/>
        </authorList>
    </citation>
    <scope>NUCLEOTIDE SEQUENCE [LARGE SCALE GENOMIC DNA]</scope>
    <source>
        <strain evidence="3">CGMCC 4.7638</strain>
    </source>
</reference>
<feature type="region of interest" description="Disordered" evidence="1">
    <location>
        <begin position="1402"/>
        <end position="1432"/>
    </location>
</feature>
<feature type="region of interest" description="Disordered" evidence="1">
    <location>
        <begin position="1095"/>
        <end position="1311"/>
    </location>
</feature>
<feature type="compositionally biased region" description="Polar residues" evidence="1">
    <location>
        <begin position="656"/>
        <end position="666"/>
    </location>
</feature>
<feature type="compositionally biased region" description="Basic and acidic residues" evidence="1">
    <location>
        <begin position="1198"/>
        <end position="1225"/>
    </location>
</feature>
<dbReference type="Proteomes" id="UP001597542">
    <property type="component" value="Unassembled WGS sequence"/>
</dbReference>
<feature type="compositionally biased region" description="Gly residues" evidence="1">
    <location>
        <begin position="290"/>
        <end position="308"/>
    </location>
</feature>
<feature type="compositionally biased region" description="Low complexity" evidence="1">
    <location>
        <begin position="426"/>
        <end position="464"/>
    </location>
</feature>
<feature type="compositionally biased region" description="Polar residues" evidence="1">
    <location>
        <begin position="405"/>
        <end position="420"/>
    </location>
</feature>
<dbReference type="Gene3D" id="1.20.1260.20">
    <property type="entry name" value="PPE superfamily"/>
    <property type="match status" value="1"/>
</dbReference>
<feature type="compositionally biased region" description="Basic and acidic residues" evidence="1">
    <location>
        <begin position="1272"/>
        <end position="1284"/>
    </location>
</feature>
<evidence type="ECO:0000256" key="1">
    <source>
        <dbReference type="SAM" id="MobiDB-lite"/>
    </source>
</evidence>